<dbReference type="GO" id="GO:0009450">
    <property type="term" value="P:gamma-aminobutyric acid catabolic process"/>
    <property type="evidence" value="ECO:0007669"/>
    <property type="project" value="TreeGrafter"/>
</dbReference>
<sequence length="490" mass="52148">MSDTEIDLHALIDNTPKQLFINGEFVDAEGGKTFTVLNPSTGQPLTEVASASEADALKAFDATCEAQKEWAATPARERSEILRRTHDYLKEHTEELTYLQSAELGRALGDSRGEVAYGSEFFRWFAEEATRIRGDYRHAPAGSGRIIVHQQPVGPSLAITPWNFPLAMGARKIAAALAAGCTMTLKPASKTPLTMLFLAKALKESGLPDGVVSIVPTGKSSNVSKLLDDDRLRKFTFTGSTEVGQMLGAKAAEKSIKTSLELGGNAPYIVLDDADLDTAAEAVATAKMRGAGQVCIAANRFLVHSAIKDDFLKAVTEKISEFTLGAGTDPNSDYGPLSGEDQLEKVRRLVDDAMAHGATRHLGDELPTGLAEGGYYFPATVLSDIGEGAAIHSEEIFGPVVAVSTFDSDDEAIRRANDTPFGLAAYVFSENLEHALNVAEGVETGMVAVNKGALSDPAAPFGGVKQSGIGREGGFEGIHEYLEPKFIALP</sequence>
<dbReference type="Pfam" id="PF00171">
    <property type="entry name" value="Aldedh"/>
    <property type="match status" value="1"/>
</dbReference>
<dbReference type="OrthoDB" id="6882680at2"/>
<gene>
    <name evidence="6" type="ORF">DF222_04265</name>
</gene>
<comment type="caution">
    <text evidence="6">The sequence shown here is derived from an EMBL/GenBank/DDBJ whole genome shotgun (WGS) entry which is preliminary data.</text>
</comment>
<dbReference type="FunFam" id="3.40.605.10:FF:000007">
    <property type="entry name" value="NAD/NADP-dependent betaine aldehyde dehydrogenase"/>
    <property type="match status" value="1"/>
</dbReference>
<dbReference type="InterPro" id="IPR015590">
    <property type="entry name" value="Aldehyde_DH_dom"/>
</dbReference>
<dbReference type="EMBL" id="QEEZ01000006">
    <property type="protein sequence ID" value="PWC02059.1"/>
    <property type="molecule type" value="Genomic_DNA"/>
</dbReference>
<dbReference type="PROSITE" id="PS00687">
    <property type="entry name" value="ALDEHYDE_DEHYDR_GLU"/>
    <property type="match status" value="1"/>
</dbReference>
<protein>
    <submittedName>
        <fullName evidence="6">NAD-dependent succinate-semialdehyde dehydrogenase</fullName>
    </submittedName>
</protein>
<evidence type="ECO:0000313" key="7">
    <source>
        <dbReference type="Proteomes" id="UP000244989"/>
    </source>
</evidence>
<feature type="domain" description="Aldehyde dehydrogenase" evidence="5">
    <location>
        <begin position="25"/>
        <end position="487"/>
    </location>
</feature>
<keyword evidence="2 4" id="KW-0560">Oxidoreductase</keyword>
<accession>A0A2U1T7T7</accession>
<evidence type="ECO:0000313" key="6">
    <source>
        <dbReference type="EMBL" id="PWC02059.1"/>
    </source>
</evidence>
<dbReference type="PANTHER" id="PTHR43353">
    <property type="entry name" value="SUCCINATE-SEMIALDEHYDE DEHYDROGENASE, MITOCHONDRIAL"/>
    <property type="match status" value="1"/>
</dbReference>
<evidence type="ECO:0000256" key="2">
    <source>
        <dbReference type="ARBA" id="ARBA00023002"/>
    </source>
</evidence>
<dbReference type="InterPro" id="IPR050740">
    <property type="entry name" value="Aldehyde_DH_Superfamily"/>
</dbReference>
<feature type="active site" evidence="3">
    <location>
        <position position="261"/>
    </location>
</feature>
<keyword evidence="7" id="KW-1185">Reference proteome</keyword>
<dbReference type="Gene3D" id="3.40.605.10">
    <property type="entry name" value="Aldehyde Dehydrogenase, Chain A, domain 1"/>
    <property type="match status" value="1"/>
</dbReference>
<evidence type="ECO:0000256" key="3">
    <source>
        <dbReference type="PROSITE-ProRule" id="PRU10007"/>
    </source>
</evidence>
<dbReference type="InterPro" id="IPR016161">
    <property type="entry name" value="Ald_DH/histidinol_DH"/>
</dbReference>
<dbReference type="GO" id="GO:0004777">
    <property type="term" value="F:succinate-semialdehyde dehydrogenase (NAD+) activity"/>
    <property type="evidence" value="ECO:0007669"/>
    <property type="project" value="TreeGrafter"/>
</dbReference>
<dbReference type="KEGG" id="cyz:C3B44_08115"/>
<dbReference type="Proteomes" id="UP000244989">
    <property type="component" value="Unassembled WGS sequence"/>
</dbReference>
<dbReference type="CDD" id="cd07103">
    <property type="entry name" value="ALDH_F5_SSADH_GabD"/>
    <property type="match status" value="1"/>
</dbReference>
<evidence type="ECO:0000256" key="1">
    <source>
        <dbReference type="ARBA" id="ARBA00009986"/>
    </source>
</evidence>
<proteinExistence type="inferred from homology"/>
<dbReference type="InterPro" id="IPR016163">
    <property type="entry name" value="Ald_DH_C"/>
</dbReference>
<reference evidence="7" key="1">
    <citation type="submission" date="2018-04" db="EMBL/GenBank/DDBJ databases">
        <authorList>
            <person name="Liu S."/>
            <person name="Wang Z."/>
            <person name="Li J."/>
        </authorList>
    </citation>
    <scope>NUCLEOTIDE SEQUENCE [LARGE SCALE GENOMIC DNA]</scope>
    <source>
        <strain evidence="7">2189</strain>
    </source>
</reference>
<dbReference type="RefSeq" id="WP_108431936.1">
    <property type="nucleotide sequence ID" value="NZ_CP026947.1"/>
</dbReference>
<evidence type="ECO:0000256" key="4">
    <source>
        <dbReference type="RuleBase" id="RU003345"/>
    </source>
</evidence>
<comment type="similarity">
    <text evidence="1 4">Belongs to the aldehyde dehydrogenase family.</text>
</comment>
<dbReference type="FunFam" id="3.40.605.10:FF:000026">
    <property type="entry name" value="Aldehyde dehydrogenase, putative"/>
    <property type="match status" value="1"/>
</dbReference>
<dbReference type="InterPro" id="IPR029510">
    <property type="entry name" value="Ald_DH_CS_GLU"/>
</dbReference>
<name>A0A2U1T7T7_9CORY</name>
<dbReference type="Gene3D" id="3.40.309.10">
    <property type="entry name" value="Aldehyde Dehydrogenase, Chain A, domain 2"/>
    <property type="match status" value="1"/>
</dbReference>
<dbReference type="FunFam" id="3.40.309.10:FF:000009">
    <property type="entry name" value="Aldehyde dehydrogenase A"/>
    <property type="match status" value="1"/>
</dbReference>
<dbReference type="PANTHER" id="PTHR43353:SF5">
    <property type="entry name" value="SUCCINATE-SEMIALDEHYDE DEHYDROGENASE, MITOCHONDRIAL"/>
    <property type="match status" value="1"/>
</dbReference>
<evidence type="ECO:0000259" key="5">
    <source>
        <dbReference type="Pfam" id="PF00171"/>
    </source>
</evidence>
<dbReference type="AlphaFoldDB" id="A0A2U1T7T7"/>
<dbReference type="SUPFAM" id="SSF53720">
    <property type="entry name" value="ALDH-like"/>
    <property type="match status" value="1"/>
</dbReference>
<organism evidence="6 7">
    <name type="scientific">Corynebacterium yudongzhengii</name>
    <dbReference type="NCBI Taxonomy" id="2080740"/>
    <lineage>
        <taxon>Bacteria</taxon>
        <taxon>Bacillati</taxon>
        <taxon>Actinomycetota</taxon>
        <taxon>Actinomycetes</taxon>
        <taxon>Mycobacteriales</taxon>
        <taxon>Corynebacteriaceae</taxon>
        <taxon>Corynebacterium</taxon>
    </lineage>
</organism>
<dbReference type="InterPro" id="IPR016162">
    <property type="entry name" value="Ald_DH_N"/>
</dbReference>